<dbReference type="InterPro" id="IPR036165">
    <property type="entry name" value="YefM-like_sf"/>
</dbReference>
<evidence type="ECO:0000313" key="5">
    <source>
        <dbReference type="Proteomes" id="UP001199642"/>
    </source>
</evidence>
<feature type="region of interest" description="Disordered" evidence="3">
    <location>
        <begin position="43"/>
        <end position="91"/>
    </location>
</feature>
<dbReference type="EMBL" id="CP082781">
    <property type="protein sequence ID" value="UGS26475.1"/>
    <property type="molecule type" value="Genomic_DNA"/>
</dbReference>
<evidence type="ECO:0000313" key="4">
    <source>
        <dbReference type="EMBL" id="UGS26475.1"/>
    </source>
</evidence>
<dbReference type="Proteomes" id="UP001199642">
    <property type="component" value="Chromosome"/>
</dbReference>
<dbReference type="InterPro" id="IPR006442">
    <property type="entry name" value="Antitoxin_Phd/YefM"/>
</dbReference>
<gene>
    <name evidence="4" type="ORF">K8F61_17925</name>
</gene>
<dbReference type="PANTHER" id="PTHR35377">
    <property type="entry name" value="ANTITOXIN VAPB49-RELATED-RELATED"/>
    <property type="match status" value="1"/>
</dbReference>
<comment type="similarity">
    <text evidence="1 2">Belongs to the phD/YefM antitoxin family.</text>
</comment>
<dbReference type="Gene3D" id="3.40.1620.10">
    <property type="entry name" value="YefM-like domain"/>
    <property type="match status" value="1"/>
</dbReference>
<dbReference type="Pfam" id="PF02604">
    <property type="entry name" value="PhdYeFM_antitox"/>
    <property type="match status" value="1"/>
</dbReference>
<sequence length="91" mass="9636">MTTIVNVQDAKTRLSELLRRVEAGEQIVIARAGTPIARIEAASPPKRQLDRPLLPELPPIPTDSLFGDLPDSELAAWEGGGAGDPLGETAP</sequence>
<evidence type="ECO:0000256" key="2">
    <source>
        <dbReference type="RuleBase" id="RU362080"/>
    </source>
</evidence>
<dbReference type="InterPro" id="IPR051416">
    <property type="entry name" value="phD-YefM_TA_antitoxins"/>
</dbReference>
<evidence type="ECO:0000256" key="3">
    <source>
        <dbReference type="SAM" id="MobiDB-lite"/>
    </source>
</evidence>
<dbReference type="NCBIfam" id="TIGR01552">
    <property type="entry name" value="phd_fam"/>
    <property type="match status" value="1"/>
</dbReference>
<keyword evidence="5" id="KW-1185">Reference proteome</keyword>
<evidence type="ECO:0000256" key="1">
    <source>
        <dbReference type="ARBA" id="ARBA00009981"/>
    </source>
</evidence>
<comment type="function">
    <text evidence="2">Antitoxin component of a type II toxin-antitoxin (TA) system.</text>
</comment>
<reference evidence="4 5" key="1">
    <citation type="submission" date="2023-01" db="EMBL/GenBank/DDBJ databases">
        <title>Characterization of estradiol degrading bacteria Microbacterium sp. MZT7 and reveal degrading genes through genome analysis.</title>
        <authorList>
            <person name="Hao P."/>
            <person name="Gao Y."/>
        </authorList>
    </citation>
    <scope>NUCLEOTIDE SEQUENCE [LARGE SCALE GENOMIC DNA]</scope>
    <source>
        <strain evidence="4 5">MZT7</strain>
    </source>
</reference>
<name>A0ABY3RU87_9MICO</name>
<protein>
    <recommendedName>
        <fullName evidence="2">Antitoxin</fullName>
    </recommendedName>
</protein>
<dbReference type="RefSeq" id="WP_231820150.1">
    <property type="nucleotide sequence ID" value="NZ_CP082781.1"/>
</dbReference>
<accession>A0ABY3RU87</accession>
<proteinExistence type="inferred from homology"/>
<organism evidence="4 5">
    <name type="scientific">Microbacterium resistens</name>
    <dbReference type="NCBI Taxonomy" id="156977"/>
    <lineage>
        <taxon>Bacteria</taxon>
        <taxon>Bacillati</taxon>
        <taxon>Actinomycetota</taxon>
        <taxon>Actinomycetes</taxon>
        <taxon>Micrococcales</taxon>
        <taxon>Microbacteriaceae</taxon>
        <taxon>Microbacterium</taxon>
    </lineage>
</organism>
<dbReference type="SUPFAM" id="SSF143120">
    <property type="entry name" value="YefM-like"/>
    <property type="match status" value="1"/>
</dbReference>